<evidence type="ECO:0000256" key="1">
    <source>
        <dbReference type="ARBA" id="ARBA00004906"/>
    </source>
</evidence>
<evidence type="ECO:0000256" key="3">
    <source>
        <dbReference type="PROSITE-ProRule" id="PRU00982"/>
    </source>
</evidence>
<dbReference type="InterPro" id="IPR000210">
    <property type="entry name" value="BTB/POZ_dom"/>
</dbReference>
<protein>
    <recommendedName>
        <fullName evidence="8">NPH3 domain-containing protein</fullName>
    </recommendedName>
</protein>
<dbReference type="GO" id="GO:0016567">
    <property type="term" value="P:protein ubiquitination"/>
    <property type="evidence" value="ECO:0007669"/>
    <property type="project" value="UniProtKB-UniPathway"/>
</dbReference>
<feature type="domain" description="BTB" evidence="4">
    <location>
        <begin position="51"/>
        <end position="120"/>
    </location>
</feature>
<accession>A0A7J7HZ79</accession>
<comment type="pathway">
    <text evidence="1">Protein modification; protein ubiquitination.</text>
</comment>
<dbReference type="InterPro" id="IPR011333">
    <property type="entry name" value="SKP1/BTB/POZ_sf"/>
</dbReference>
<dbReference type="PROSITE" id="PS50097">
    <property type="entry name" value="BTB"/>
    <property type="match status" value="1"/>
</dbReference>
<dbReference type="Gene3D" id="3.30.710.10">
    <property type="entry name" value="Potassium Channel Kv1.1, Chain A"/>
    <property type="match status" value="1"/>
</dbReference>
<evidence type="ECO:0000259" key="4">
    <source>
        <dbReference type="PROSITE" id="PS50097"/>
    </source>
</evidence>
<proteinExistence type="inferred from homology"/>
<dbReference type="Proteomes" id="UP000593564">
    <property type="component" value="Unassembled WGS sequence"/>
</dbReference>
<evidence type="ECO:0000256" key="2">
    <source>
        <dbReference type="ARBA" id="ARBA00022786"/>
    </source>
</evidence>
<dbReference type="InterPro" id="IPR043454">
    <property type="entry name" value="NPH3/RPT2-like"/>
</dbReference>
<comment type="caution">
    <text evidence="6">The sequence shown here is derived from an EMBL/GenBank/DDBJ whole genome shotgun (WGS) entry which is preliminary data.</text>
</comment>
<dbReference type="SUPFAM" id="SSF54695">
    <property type="entry name" value="POZ domain"/>
    <property type="match status" value="1"/>
</dbReference>
<reference evidence="6 7" key="2">
    <citation type="submission" date="2020-07" db="EMBL/GenBank/DDBJ databases">
        <title>Genome assembly of wild tea tree DASZ reveals pedigree and selection history of tea varieties.</title>
        <authorList>
            <person name="Zhang W."/>
        </authorList>
    </citation>
    <scope>NUCLEOTIDE SEQUENCE [LARGE SCALE GENOMIC DNA]</scope>
    <source>
        <strain evidence="7">cv. G240</strain>
        <tissue evidence="6">Leaf</tissue>
    </source>
</reference>
<keyword evidence="7" id="KW-1185">Reference proteome</keyword>
<gene>
    <name evidence="6" type="ORF">HYC85_005020</name>
</gene>
<dbReference type="InterPro" id="IPR027356">
    <property type="entry name" value="NPH3_dom"/>
</dbReference>
<dbReference type="EMBL" id="JACBKZ010000002">
    <property type="protein sequence ID" value="KAF5957795.1"/>
    <property type="molecule type" value="Genomic_DNA"/>
</dbReference>
<evidence type="ECO:0008006" key="8">
    <source>
        <dbReference type="Google" id="ProtNLM"/>
    </source>
</evidence>
<evidence type="ECO:0000259" key="5">
    <source>
        <dbReference type="PROSITE" id="PS51649"/>
    </source>
</evidence>
<comment type="similarity">
    <text evidence="3">Belongs to the NPH3 family.</text>
</comment>
<dbReference type="PROSITE" id="PS51649">
    <property type="entry name" value="NPH3"/>
    <property type="match status" value="1"/>
</dbReference>
<dbReference type="UniPathway" id="UPA00143"/>
<evidence type="ECO:0000313" key="6">
    <source>
        <dbReference type="EMBL" id="KAF5957795.1"/>
    </source>
</evidence>
<evidence type="ECO:0000313" key="7">
    <source>
        <dbReference type="Proteomes" id="UP000593564"/>
    </source>
</evidence>
<reference evidence="7" key="1">
    <citation type="journal article" date="2020" name="Nat. Commun.">
        <title>Genome assembly of wild tea tree DASZ reveals pedigree and selection history of tea varieties.</title>
        <authorList>
            <person name="Zhang W."/>
            <person name="Zhang Y."/>
            <person name="Qiu H."/>
            <person name="Guo Y."/>
            <person name="Wan H."/>
            <person name="Zhang X."/>
            <person name="Scossa F."/>
            <person name="Alseekh S."/>
            <person name="Zhang Q."/>
            <person name="Wang P."/>
            <person name="Xu L."/>
            <person name="Schmidt M.H."/>
            <person name="Jia X."/>
            <person name="Li D."/>
            <person name="Zhu A."/>
            <person name="Guo F."/>
            <person name="Chen W."/>
            <person name="Ni D."/>
            <person name="Usadel B."/>
            <person name="Fernie A.R."/>
            <person name="Wen W."/>
        </authorList>
    </citation>
    <scope>NUCLEOTIDE SEQUENCE [LARGE SCALE GENOMIC DNA]</scope>
    <source>
        <strain evidence="7">cv. G240</strain>
    </source>
</reference>
<dbReference type="PANTHER" id="PTHR32370">
    <property type="entry name" value="OS12G0117600 PROTEIN"/>
    <property type="match status" value="1"/>
</dbReference>
<sequence length="366" mass="41388">MALQHSPGSDSDEANHRVHNQSIVVPANLISIADSFEKKEHSWFVTSEIPTDIAIQVQEITFHVHKYPLVSRCGYLAQVELWPLNSNLGYDLKLENFPGGSETFEIILKFCYGLPIGLNPSNVAALRCASEFLEMTEALEDGNLISKTEAFLTFVVLSSWRDSVTVLKSCETLFPWAENLQIVRRCCDSIAWKASRENPTIGEMINEESWWFEDMATLRIDHFMRIITALRAKGMKPEIIGSCIMYYAGIWLPGMEVEWEGLRRYSYSKNELQLKILSGRRQEGNVGHNKEQRMIVESLVSILPPQKEAVSCKFLLRMLKMALVYSASPALISELEKRVGMVLENANVNELLIPSCTIGDQGKPLK</sequence>
<feature type="domain" description="NPH3" evidence="5">
    <location>
        <begin position="209"/>
        <end position="366"/>
    </location>
</feature>
<keyword evidence="2" id="KW-0833">Ubl conjugation pathway</keyword>
<name>A0A7J7HZ79_CAMSI</name>
<dbReference type="Pfam" id="PF03000">
    <property type="entry name" value="NPH3"/>
    <property type="match status" value="1"/>
</dbReference>
<organism evidence="6 7">
    <name type="scientific">Camellia sinensis</name>
    <name type="common">Tea plant</name>
    <name type="synonym">Thea sinensis</name>
    <dbReference type="NCBI Taxonomy" id="4442"/>
    <lineage>
        <taxon>Eukaryota</taxon>
        <taxon>Viridiplantae</taxon>
        <taxon>Streptophyta</taxon>
        <taxon>Embryophyta</taxon>
        <taxon>Tracheophyta</taxon>
        <taxon>Spermatophyta</taxon>
        <taxon>Magnoliopsida</taxon>
        <taxon>eudicotyledons</taxon>
        <taxon>Gunneridae</taxon>
        <taxon>Pentapetalae</taxon>
        <taxon>asterids</taxon>
        <taxon>Ericales</taxon>
        <taxon>Theaceae</taxon>
        <taxon>Camellia</taxon>
    </lineage>
</organism>
<dbReference type="Pfam" id="PF00651">
    <property type="entry name" value="BTB"/>
    <property type="match status" value="1"/>
</dbReference>
<dbReference type="AlphaFoldDB" id="A0A7J7HZ79"/>